<accession>A0A1Q8EAF0</accession>
<dbReference type="RefSeq" id="WP_075103803.1">
    <property type="nucleotide sequence ID" value="NZ_MSJM01000001.1"/>
</dbReference>
<dbReference type="HAMAP" id="MF_01526">
    <property type="entry name" value="UPF0342"/>
    <property type="match status" value="1"/>
</dbReference>
<evidence type="ECO:0000313" key="2">
    <source>
        <dbReference type="EMBL" id="OLF48753.1"/>
    </source>
</evidence>
<dbReference type="AlphaFoldDB" id="A0A1Q8EAF0"/>
<dbReference type="EMBL" id="MSJM01000001">
    <property type="protein sequence ID" value="OLF48753.1"/>
    <property type="molecule type" value="Genomic_DNA"/>
</dbReference>
<comment type="similarity">
    <text evidence="1">Belongs to the UPF0342 family.</text>
</comment>
<reference evidence="3" key="1">
    <citation type="submission" date="2016-12" db="EMBL/GenBank/DDBJ databases">
        <authorList>
            <person name="Gulvik C.A."/>
        </authorList>
    </citation>
    <scope>NUCLEOTIDE SEQUENCE [LARGE SCALE GENOMIC DNA]</scope>
    <source>
        <strain evidence="3">NED12-00049-6B</strain>
    </source>
</reference>
<dbReference type="InterPro" id="IPR023378">
    <property type="entry name" value="YheA/YmcA-like_dom_sf"/>
</dbReference>
<organism evidence="2 3">
    <name type="scientific">Streptococcus cuniculi</name>
    <dbReference type="NCBI Taxonomy" id="1432788"/>
    <lineage>
        <taxon>Bacteria</taxon>
        <taxon>Bacillati</taxon>
        <taxon>Bacillota</taxon>
        <taxon>Bacilli</taxon>
        <taxon>Lactobacillales</taxon>
        <taxon>Streptococcaceae</taxon>
        <taxon>Streptococcus</taxon>
    </lineage>
</organism>
<dbReference type="Pfam" id="PF06133">
    <property type="entry name" value="Com_YlbF"/>
    <property type="match status" value="1"/>
</dbReference>
<keyword evidence="3" id="KW-1185">Reference proteome</keyword>
<protein>
    <recommendedName>
        <fullName evidence="1">UPF0342 protein BU202_00220</fullName>
    </recommendedName>
</protein>
<gene>
    <name evidence="2" type="ORF">BU202_00220</name>
</gene>
<proteinExistence type="inferred from homology"/>
<comment type="caution">
    <text evidence="2">The sequence shown here is derived from an EMBL/GenBank/DDBJ whole genome shotgun (WGS) entry which is preliminary data.</text>
</comment>
<evidence type="ECO:0000256" key="1">
    <source>
        <dbReference type="HAMAP-Rule" id="MF_01526"/>
    </source>
</evidence>
<dbReference type="Proteomes" id="UP000186890">
    <property type="component" value="Unassembled WGS sequence"/>
</dbReference>
<dbReference type="SUPFAM" id="SSF158622">
    <property type="entry name" value="YheA/YmcA-like"/>
    <property type="match status" value="1"/>
</dbReference>
<dbReference type="InterPro" id="IPR010368">
    <property type="entry name" value="Com_YlbF"/>
</dbReference>
<dbReference type="OrthoDB" id="9811402at2"/>
<sequence length="112" mass="13142">MAQNIYDIANELERSIRQLPEYRAVEAAKVSIEENPEAKEILGNYVAFQREVQHQLQAGQMPEDDLQQRLQDFNQKIQANPLLTEYFHKQQQLSVYIADLEKIIFKPLNELL</sequence>
<evidence type="ECO:0000313" key="3">
    <source>
        <dbReference type="Proteomes" id="UP000186890"/>
    </source>
</evidence>
<name>A0A1Q8EAF0_9STRE</name>
<dbReference type="NCBIfam" id="NF010209">
    <property type="entry name" value="PRK13676.1-1"/>
    <property type="match status" value="1"/>
</dbReference>
<dbReference type="Gene3D" id="1.20.1500.10">
    <property type="entry name" value="YheA/YmcA-like"/>
    <property type="match status" value="1"/>
</dbReference>